<dbReference type="EMBL" id="JACYCF010000001">
    <property type="protein sequence ID" value="KAF8760883.1"/>
    <property type="molecule type" value="Genomic_DNA"/>
</dbReference>
<evidence type="ECO:0000256" key="1">
    <source>
        <dbReference type="ARBA" id="ARBA00008560"/>
    </source>
</evidence>
<dbReference type="Proteomes" id="UP000614334">
    <property type="component" value="Unassembled WGS sequence"/>
</dbReference>
<dbReference type="NCBIfam" id="TIGR01031">
    <property type="entry name" value="rpmF_bact"/>
    <property type="match status" value="1"/>
</dbReference>
<proteinExistence type="inferred from homology"/>
<evidence type="ECO:0000256" key="2">
    <source>
        <dbReference type="ARBA" id="ARBA00022980"/>
    </source>
</evidence>
<accession>A0A8H7IK98</accession>
<dbReference type="AlphaFoldDB" id="A0A8H7IK98"/>
<dbReference type="Pfam" id="PF01783">
    <property type="entry name" value="Ribosomal_L32p"/>
    <property type="match status" value="1"/>
</dbReference>
<dbReference type="GO" id="GO:0015934">
    <property type="term" value="C:large ribosomal subunit"/>
    <property type="evidence" value="ECO:0007669"/>
    <property type="project" value="InterPro"/>
</dbReference>
<evidence type="ECO:0000313" key="5">
    <source>
        <dbReference type="EMBL" id="KAF8760883.1"/>
    </source>
</evidence>
<dbReference type="GO" id="GO:0006412">
    <property type="term" value="P:translation"/>
    <property type="evidence" value="ECO:0007669"/>
    <property type="project" value="InterPro"/>
</dbReference>
<keyword evidence="3" id="KW-0687">Ribonucleoprotein</keyword>
<gene>
    <name evidence="5" type="ORF">RHS01_00684</name>
</gene>
<evidence type="ECO:0000256" key="3">
    <source>
        <dbReference type="ARBA" id="ARBA00023274"/>
    </source>
</evidence>
<dbReference type="SUPFAM" id="SSF57829">
    <property type="entry name" value="Zn-binding ribosomal proteins"/>
    <property type="match status" value="1"/>
</dbReference>
<organism evidence="5 6">
    <name type="scientific">Rhizoctonia solani</name>
    <dbReference type="NCBI Taxonomy" id="456999"/>
    <lineage>
        <taxon>Eukaryota</taxon>
        <taxon>Fungi</taxon>
        <taxon>Dikarya</taxon>
        <taxon>Basidiomycota</taxon>
        <taxon>Agaricomycotina</taxon>
        <taxon>Agaricomycetes</taxon>
        <taxon>Cantharellales</taxon>
        <taxon>Ceratobasidiaceae</taxon>
        <taxon>Rhizoctonia</taxon>
    </lineage>
</organism>
<sequence length="154" mass="16772">MASLALPLARTSARIAWSSRLFGLGITTGPAPSGPTLRLAERLSALPSLRTLLELFPPIVLAVPKKKTSPSKKRMRSANKGSRTRRVRAHKSRIDHRGTFTDLLLVSSHSWVDIVNCPGCGSPKRAHHVCPQCFSEINRAWKASQREAGTGISV</sequence>
<evidence type="ECO:0000256" key="4">
    <source>
        <dbReference type="SAM" id="MobiDB-lite"/>
    </source>
</evidence>
<dbReference type="InterPro" id="IPR011332">
    <property type="entry name" value="Ribosomal_zn-bd"/>
</dbReference>
<keyword evidence="2" id="KW-0689">Ribosomal protein</keyword>
<dbReference type="GO" id="GO:0003735">
    <property type="term" value="F:structural constituent of ribosome"/>
    <property type="evidence" value="ECO:0007669"/>
    <property type="project" value="InterPro"/>
</dbReference>
<protein>
    <submittedName>
        <fullName evidence="5">Ribosomal L32p protein family</fullName>
    </submittedName>
</protein>
<evidence type="ECO:0000313" key="6">
    <source>
        <dbReference type="Proteomes" id="UP000614334"/>
    </source>
</evidence>
<reference evidence="5" key="1">
    <citation type="submission" date="2020-09" db="EMBL/GenBank/DDBJ databases">
        <title>Comparative genome analyses of four rice-infecting Rhizoctonia solani isolates reveal extensive enrichment of homogalacturonan modification genes.</title>
        <authorList>
            <person name="Lee D.-Y."/>
            <person name="Jeon J."/>
            <person name="Kim K.-T."/>
            <person name="Cheong K."/>
            <person name="Song H."/>
            <person name="Choi G."/>
            <person name="Ko J."/>
            <person name="Opiyo S.O."/>
            <person name="Zuo S."/>
            <person name="Madhav S."/>
            <person name="Lee Y.-H."/>
            <person name="Wang G.-L."/>
        </authorList>
    </citation>
    <scope>NUCLEOTIDE SEQUENCE</scope>
    <source>
        <strain evidence="5">AG1-IA B2</strain>
    </source>
</reference>
<comment type="similarity">
    <text evidence="1">Belongs to the bacterial ribosomal protein bL32 family.</text>
</comment>
<feature type="region of interest" description="Disordered" evidence="4">
    <location>
        <begin position="66"/>
        <end position="92"/>
    </location>
</feature>
<name>A0A8H7IK98_9AGAM</name>
<comment type="caution">
    <text evidence="5">The sequence shown here is derived from an EMBL/GenBank/DDBJ whole genome shotgun (WGS) entry which is preliminary data.</text>
</comment>
<dbReference type="InterPro" id="IPR002677">
    <property type="entry name" value="Ribosomal_bL32"/>
</dbReference>